<feature type="site" description="Transition state stabilizer" evidence="9">
    <location>
        <position position="22"/>
    </location>
</feature>
<feature type="binding site" evidence="9">
    <location>
        <begin position="128"/>
        <end position="134"/>
    </location>
    <ligand>
        <name>ATP</name>
        <dbReference type="ChEBI" id="CHEBI:30616"/>
    </ligand>
</feature>
<keyword evidence="4 9" id="KW-0547">Nucleotide-binding</keyword>
<comment type="subcellular location">
    <subcellularLocation>
        <location evidence="9">Cytoplasm</location>
    </subcellularLocation>
</comment>
<evidence type="ECO:0000256" key="6">
    <source>
        <dbReference type="ARBA" id="ARBA00022842"/>
    </source>
</evidence>
<proteinExistence type="inferred from homology"/>
<protein>
    <recommendedName>
        <fullName evidence="9">Phosphopantetheine adenylyltransferase</fullName>
        <ecNumber evidence="9">2.7.7.3</ecNumber>
    </recommendedName>
    <alternativeName>
        <fullName evidence="9">Dephospho-CoA pyrophosphorylase</fullName>
    </alternativeName>
    <alternativeName>
        <fullName evidence="9">Pantetheine-phosphate adenylyltransferase</fullName>
        <shortName evidence="9">PPAT</shortName>
    </alternativeName>
</protein>
<dbReference type="PANTHER" id="PTHR21342">
    <property type="entry name" value="PHOSPHOPANTETHEINE ADENYLYLTRANSFERASE"/>
    <property type="match status" value="1"/>
</dbReference>
<keyword evidence="6 9" id="KW-0460">Magnesium</keyword>
<reference evidence="11 12" key="1">
    <citation type="submission" date="2020-02" db="EMBL/GenBank/DDBJ databases">
        <authorList>
            <person name="Hogendoorn C."/>
        </authorList>
    </citation>
    <scope>NUCLEOTIDE SEQUENCE [LARGE SCALE GENOMIC DNA]</scope>
    <source>
        <strain evidence="11">R501</strain>
    </source>
</reference>
<gene>
    <name evidence="9 11" type="primary">coaD</name>
    <name evidence="11" type="ORF">R50_1623</name>
</gene>
<keyword evidence="3 9" id="KW-0548">Nucleotidyltransferase</keyword>
<dbReference type="CDD" id="cd02163">
    <property type="entry name" value="PPAT"/>
    <property type="match status" value="1"/>
</dbReference>
<comment type="subunit">
    <text evidence="9">Homohexamer.</text>
</comment>
<feature type="binding site" evidence="9">
    <location>
        <position position="92"/>
    </location>
    <ligand>
        <name>substrate</name>
    </ligand>
</feature>
<feature type="binding site" evidence="9">
    <location>
        <position position="14"/>
    </location>
    <ligand>
        <name>substrate</name>
    </ligand>
</feature>
<dbReference type="Proteomes" id="UP000503399">
    <property type="component" value="Chromosome"/>
</dbReference>
<keyword evidence="2 9" id="KW-0808">Transferase</keyword>
<dbReference type="InterPro" id="IPR001980">
    <property type="entry name" value="PPAT"/>
</dbReference>
<dbReference type="SUPFAM" id="SSF52374">
    <property type="entry name" value="Nucleotidylyl transferase"/>
    <property type="match status" value="1"/>
</dbReference>
<comment type="pathway">
    <text evidence="9">Cofactor biosynthesis; coenzyme A biosynthesis; CoA from (R)-pantothenate: step 4/5.</text>
</comment>
<comment type="catalytic activity">
    <reaction evidence="8 9">
        <text>(R)-4'-phosphopantetheine + ATP + H(+) = 3'-dephospho-CoA + diphosphate</text>
        <dbReference type="Rhea" id="RHEA:19801"/>
        <dbReference type="ChEBI" id="CHEBI:15378"/>
        <dbReference type="ChEBI" id="CHEBI:30616"/>
        <dbReference type="ChEBI" id="CHEBI:33019"/>
        <dbReference type="ChEBI" id="CHEBI:57328"/>
        <dbReference type="ChEBI" id="CHEBI:61723"/>
        <dbReference type="EC" id="2.7.7.3"/>
    </reaction>
</comment>
<sequence length="178" mass="19565">MRGAAGRRALYPGSFDPITNGHLDVIERATRLFDEVWVTVFSNSQKRPLFDAAERVALAEAATRHLRGVRVDQSRSLLVEYARSIGAGVIIRGLRAVLDFDYEFQMALMNKRLAPDIETVFMLTRENYSYLSSTLVKELAAYGADISGLVPAAVEAALKAKFASGRETGPADRGRNGE</sequence>
<dbReference type="GO" id="GO:0004595">
    <property type="term" value="F:pantetheine-phosphate adenylyltransferase activity"/>
    <property type="evidence" value="ECO:0007669"/>
    <property type="project" value="UniProtKB-UniRule"/>
</dbReference>
<dbReference type="HAMAP" id="MF_00151">
    <property type="entry name" value="PPAT_bact"/>
    <property type="match status" value="1"/>
</dbReference>
<evidence type="ECO:0000256" key="9">
    <source>
        <dbReference type="HAMAP-Rule" id="MF_00151"/>
    </source>
</evidence>
<dbReference type="NCBIfam" id="TIGR00125">
    <property type="entry name" value="cyt_tran_rel"/>
    <property type="match status" value="1"/>
</dbReference>
<dbReference type="GO" id="GO:0015937">
    <property type="term" value="P:coenzyme A biosynthetic process"/>
    <property type="evidence" value="ECO:0007669"/>
    <property type="project" value="UniProtKB-UniRule"/>
</dbReference>
<keyword evidence="12" id="KW-1185">Reference proteome</keyword>
<feature type="binding site" evidence="9">
    <location>
        <position position="78"/>
    </location>
    <ligand>
        <name>substrate</name>
    </ligand>
</feature>
<dbReference type="Pfam" id="PF01467">
    <property type="entry name" value="CTP_transf_like"/>
    <property type="match status" value="1"/>
</dbReference>
<keyword evidence="1 9" id="KW-0963">Cytoplasm</keyword>
<dbReference type="PANTHER" id="PTHR21342:SF1">
    <property type="entry name" value="PHOSPHOPANTETHEINE ADENYLYLTRANSFERASE"/>
    <property type="match status" value="1"/>
</dbReference>
<evidence type="ECO:0000256" key="2">
    <source>
        <dbReference type="ARBA" id="ARBA00022679"/>
    </source>
</evidence>
<dbReference type="NCBIfam" id="TIGR01510">
    <property type="entry name" value="coaD_prev_kdtB"/>
    <property type="match status" value="1"/>
</dbReference>
<dbReference type="PRINTS" id="PR01020">
    <property type="entry name" value="LPSBIOSNTHSS"/>
</dbReference>
<evidence type="ECO:0000259" key="10">
    <source>
        <dbReference type="Pfam" id="PF01467"/>
    </source>
</evidence>
<dbReference type="EMBL" id="LR778114">
    <property type="protein sequence ID" value="CAB1129124.1"/>
    <property type="molecule type" value="Genomic_DNA"/>
</dbReference>
<evidence type="ECO:0000313" key="12">
    <source>
        <dbReference type="Proteomes" id="UP000503399"/>
    </source>
</evidence>
<comment type="function">
    <text evidence="9">Reversibly transfers an adenylyl group from ATP to 4'-phosphopantetheine, yielding dephospho-CoA (dPCoA) and pyrophosphate.</text>
</comment>
<dbReference type="GO" id="GO:0005524">
    <property type="term" value="F:ATP binding"/>
    <property type="evidence" value="ECO:0007669"/>
    <property type="project" value="UniProtKB-KW"/>
</dbReference>
<dbReference type="InterPro" id="IPR004821">
    <property type="entry name" value="Cyt_trans-like"/>
</dbReference>
<keyword evidence="7 9" id="KW-0173">Coenzyme A biosynthesis</keyword>
<name>A0A6F8ZH89_9FIRM</name>
<feature type="binding site" evidence="9">
    <location>
        <begin position="93"/>
        <end position="95"/>
    </location>
    <ligand>
        <name>ATP</name>
        <dbReference type="ChEBI" id="CHEBI:30616"/>
    </ligand>
</feature>
<keyword evidence="5 9" id="KW-0067">ATP-binding</keyword>
<dbReference type="EC" id="2.7.7.3" evidence="9"/>
<dbReference type="UniPathway" id="UPA00241">
    <property type="reaction ID" value="UER00355"/>
</dbReference>
<dbReference type="InterPro" id="IPR014729">
    <property type="entry name" value="Rossmann-like_a/b/a_fold"/>
</dbReference>
<organism evidence="11 12">
    <name type="scientific">Candidatus Hydrogenisulfobacillus filiaventi</name>
    <dbReference type="NCBI Taxonomy" id="2707344"/>
    <lineage>
        <taxon>Bacteria</taxon>
        <taxon>Bacillati</taxon>
        <taxon>Bacillota</taxon>
        <taxon>Clostridia</taxon>
        <taxon>Eubacteriales</taxon>
        <taxon>Clostridiales Family XVII. Incertae Sedis</taxon>
        <taxon>Candidatus Hydrogenisulfobacillus</taxon>
    </lineage>
</organism>
<evidence type="ECO:0000256" key="7">
    <source>
        <dbReference type="ARBA" id="ARBA00022993"/>
    </source>
</evidence>
<evidence type="ECO:0000256" key="4">
    <source>
        <dbReference type="ARBA" id="ARBA00022741"/>
    </source>
</evidence>
<evidence type="ECO:0000256" key="8">
    <source>
        <dbReference type="ARBA" id="ARBA00029346"/>
    </source>
</evidence>
<dbReference type="KEGG" id="hfv:R50_1623"/>
<evidence type="ECO:0000313" key="11">
    <source>
        <dbReference type="EMBL" id="CAB1129124.1"/>
    </source>
</evidence>
<dbReference type="GO" id="GO:0005737">
    <property type="term" value="C:cytoplasm"/>
    <property type="evidence" value="ECO:0007669"/>
    <property type="project" value="UniProtKB-SubCell"/>
</dbReference>
<evidence type="ECO:0000256" key="1">
    <source>
        <dbReference type="ARBA" id="ARBA00022490"/>
    </source>
</evidence>
<dbReference type="Gene3D" id="3.40.50.620">
    <property type="entry name" value="HUPs"/>
    <property type="match status" value="1"/>
</dbReference>
<feature type="binding site" evidence="9">
    <location>
        <position position="46"/>
    </location>
    <ligand>
        <name>substrate</name>
    </ligand>
</feature>
<feature type="domain" description="Cytidyltransferase-like" evidence="10">
    <location>
        <begin position="10"/>
        <end position="138"/>
    </location>
</feature>
<feature type="binding site" evidence="9">
    <location>
        <position position="103"/>
    </location>
    <ligand>
        <name>ATP</name>
        <dbReference type="ChEBI" id="CHEBI:30616"/>
    </ligand>
</feature>
<evidence type="ECO:0000256" key="5">
    <source>
        <dbReference type="ARBA" id="ARBA00022840"/>
    </source>
</evidence>
<feature type="binding site" evidence="9">
    <location>
        <begin position="14"/>
        <end position="15"/>
    </location>
    <ligand>
        <name>ATP</name>
        <dbReference type="ChEBI" id="CHEBI:30616"/>
    </ligand>
</feature>
<feature type="binding site" evidence="9">
    <location>
        <position position="22"/>
    </location>
    <ligand>
        <name>ATP</name>
        <dbReference type="ChEBI" id="CHEBI:30616"/>
    </ligand>
</feature>
<evidence type="ECO:0000256" key="3">
    <source>
        <dbReference type="ARBA" id="ARBA00022695"/>
    </source>
</evidence>
<dbReference type="AlphaFoldDB" id="A0A6F8ZH89"/>
<comment type="similarity">
    <text evidence="9">Belongs to the bacterial CoaD family.</text>
</comment>
<accession>A0A6F8ZH89</accession>
<comment type="cofactor">
    <cofactor evidence="9">
        <name>Mg(2+)</name>
        <dbReference type="ChEBI" id="CHEBI:18420"/>
    </cofactor>
</comment>